<keyword evidence="2" id="KW-1185">Reference proteome</keyword>
<protein>
    <submittedName>
        <fullName evidence="1">Uncharacterized protein</fullName>
    </submittedName>
</protein>
<evidence type="ECO:0000313" key="2">
    <source>
        <dbReference type="Proteomes" id="UP000091918"/>
    </source>
</evidence>
<organism evidence="1 2">
    <name type="scientific">Emergomyces africanus</name>
    <dbReference type="NCBI Taxonomy" id="1955775"/>
    <lineage>
        <taxon>Eukaryota</taxon>
        <taxon>Fungi</taxon>
        <taxon>Dikarya</taxon>
        <taxon>Ascomycota</taxon>
        <taxon>Pezizomycotina</taxon>
        <taxon>Eurotiomycetes</taxon>
        <taxon>Eurotiomycetidae</taxon>
        <taxon>Onygenales</taxon>
        <taxon>Ajellomycetaceae</taxon>
        <taxon>Emergomyces</taxon>
    </lineage>
</organism>
<dbReference type="Proteomes" id="UP000091918">
    <property type="component" value="Unassembled WGS sequence"/>
</dbReference>
<proteinExistence type="predicted"/>
<dbReference type="EMBL" id="LGUA01000396">
    <property type="protein sequence ID" value="OAX81851.1"/>
    <property type="molecule type" value="Genomic_DNA"/>
</dbReference>
<accession>A0A1B7NYK4</accession>
<gene>
    <name evidence="1" type="ORF">ACJ72_03803</name>
</gene>
<comment type="caution">
    <text evidence="1">The sequence shown here is derived from an EMBL/GenBank/DDBJ whole genome shotgun (WGS) entry which is preliminary data.</text>
</comment>
<name>A0A1B7NYK4_9EURO</name>
<reference evidence="1 2" key="1">
    <citation type="submission" date="2015-07" db="EMBL/GenBank/DDBJ databases">
        <title>Emmonsia species relationships and genome sequence.</title>
        <authorList>
            <person name="Cuomo C.A."/>
            <person name="Schwartz I.S."/>
            <person name="Kenyon C."/>
            <person name="de Hoog G.S."/>
            <person name="Govender N.P."/>
            <person name="Botha A."/>
            <person name="Moreno L."/>
            <person name="de Vries M."/>
            <person name="Munoz J.F."/>
            <person name="Stielow J.B."/>
        </authorList>
    </citation>
    <scope>NUCLEOTIDE SEQUENCE [LARGE SCALE GENOMIC DNA]</scope>
    <source>
        <strain evidence="1 2">CBS 136260</strain>
    </source>
</reference>
<dbReference type="AlphaFoldDB" id="A0A1B7NYK4"/>
<sequence length="60" mass="6591">MSDPLTDPAMLKLEQGGKEAGGYGVHDEWIRNALVRFVPSIAEIATMIFNVSYAARSVHE</sequence>
<evidence type="ECO:0000313" key="1">
    <source>
        <dbReference type="EMBL" id="OAX81851.1"/>
    </source>
</evidence>